<dbReference type="PaxDb" id="6945-B7QK33"/>
<accession>B7QK33</accession>
<dbReference type="VEuPathDB" id="VectorBase:ISCW023381"/>
<dbReference type="AlphaFoldDB" id="B7QK33"/>
<protein>
    <submittedName>
        <fullName evidence="2 3">Uncharacterized protein</fullName>
    </submittedName>
</protein>
<sequence>MWRPRRLRAVCARSARRSPGRATPLRVRHPAVAANPGLGGGVAPRSTPTPRATESASEEKAPSLNVGCAPQPENAARRATRAVVPSRAASPSSSSRGSAEAAGMPKCRAGFEGGY</sequence>
<feature type="compositionally biased region" description="Basic residues" evidence="1">
    <location>
        <begin position="1"/>
        <end position="19"/>
    </location>
</feature>
<name>B7QK33_IXOSC</name>
<gene>
    <name evidence="2" type="ORF">IscW_ISCW023381</name>
</gene>
<dbReference type="EMBL" id="DS956654">
    <property type="protein sequence ID" value="EEC19205.1"/>
    <property type="molecule type" value="Genomic_DNA"/>
</dbReference>
<keyword evidence="4" id="KW-1185">Reference proteome</keyword>
<dbReference type="EnsemblMetazoa" id="ISCW023381-RA">
    <property type="protein sequence ID" value="ISCW023381-PA"/>
    <property type="gene ID" value="ISCW023381"/>
</dbReference>
<reference evidence="2 4" key="1">
    <citation type="submission" date="2008-03" db="EMBL/GenBank/DDBJ databases">
        <title>Annotation of Ixodes scapularis.</title>
        <authorList>
            <consortium name="Ixodes scapularis Genome Project Consortium"/>
            <person name="Caler E."/>
            <person name="Hannick L.I."/>
            <person name="Bidwell S."/>
            <person name="Joardar V."/>
            <person name="Thiagarajan M."/>
            <person name="Amedeo P."/>
            <person name="Galinsky K.J."/>
            <person name="Schobel S."/>
            <person name="Inman J."/>
            <person name="Hostetler J."/>
            <person name="Miller J."/>
            <person name="Hammond M."/>
            <person name="Megy K."/>
            <person name="Lawson D."/>
            <person name="Kodira C."/>
            <person name="Sutton G."/>
            <person name="Meyer J."/>
            <person name="Hill C.A."/>
            <person name="Birren B."/>
            <person name="Nene V."/>
            <person name="Collins F."/>
            <person name="Alarcon-Chaidez F."/>
            <person name="Wikel S."/>
            <person name="Strausberg R."/>
        </authorList>
    </citation>
    <scope>NUCLEOTIDE SEQUENCE [LARGE SCALE GENOMIC DNA]</scope>
    <source>
        <strain evidence="4">Wikel</strain>
        <strain evidence="2">Wikel colony</strain>
    </source>
</reference>
<organism>
    <name type="scientific">Ixodes scapularis</name>
    <name type="common">Black-legged tick</name>
    <name type="synonym">Deer tick</name>
    <dbReference type="NCBI Taxonomy" id="6945"/>
    <lineage>
        <taxon>Eukaryota</taxon>
        <taxon>Metazoa</taxon>
        <taxon>Ecdysozoa</taxon>
        <taxon>Arthropoda</taxon>
        <taxon>Chelicerata</taxon>
        <taxon>Arachnida</taxon>
        <taxon>Acari</taxon>
        <taxon>Parasitiformes</taxon>
        <taxon>Ixodida</taxon>
        <taxon>Ixodoidea</taxon>
        <taxon>Ixodidae</taxon>
        <taxon>Ixodinae</taxon>
        <taxon>Ixodes</taxon>
    </lineage>
</organism>
<dbReference type="HOGENOM" id="CLU_2111547_0_0_1"/>
<evidence type="ECO:0000313" key="3">
    <source>
        <dbReference type="EnsemblMetazoa" id="ISCW023381-PA"/>
    </source>
</evidence>
<feature type="compositionally biased region" description="Polar residues" evidence="1">
    <location>
        <begin position="46"/>
        <end position="55"/>
    </location>
</feature>
<dbReference type="EMBL" id="ABJB010359678">
    <property type="status" value="NOT_ANNOTATED_CDS"/>
    <property type="molecule type" value="Genomic_DNA"/>
</dbReference>
<evidence type="ECO:0000313" key="4">
    <source>
        <dbReference type="Proteomes" id="UP000001555"/>
    </source>
</evidence>
<evidence type="ECO:0000256" key="1">
    <source>
        <dbReference type="SAM" id="MobiDB-lite"/>
    </source>
</evidence>
<evidence type="ECO:0000313" key="2">
    <source>
        <dbReference type="EMBL" id="EEC19205.1"/>
    </source>
</evidence>
<dbReference type="Proteomes" id="UP000001555">
    <property type="component" value="Unassembled WGS sequence"/>
</dbReference>
<feature type="compositionally biased region" description="Low complexity" evidence="1">
    <location>
        <begin position="82"/>
        <end position="103"/>
    </location>
</feature>
<dbReference type="InParanoid" id="B7QK33"/>
<feature type="region of interest" description="Disordered" evidence="1">
    <location>
        <begin position="1"/>
        <end position="115"/>
    </location>
</feature>
<proteinExistence type="predicted"/>
<reference evidence="3" key="2">
    <citation type="submission" date="2020-05" db="UniProtKB">
        <authorList>
            <consortium name="EnsemblMetazoa"/>
        </authorList>
    </citation>
    <scope>IDENTIFICATION</scope>
    <source>
        <strain evidence="3">wikel</strain>
    </source>
</reference>
<dbReference type="VEuPathDB" id="VectorBase:ISCI023381"/>